<keyword evidence="3" id="KW-1185">Reference proteome</keyword>
<gene>
    <name evidence="2" type="ORF">LITE_LOCUS43500</name>
</gene>
<proteinExistence type="predicted"/>
<sequence length="110" mass="12305">MVDLKRRPEWQPRGVGRRRLRRRDEQERIRGGAHVGSSSFSSGRKGANRGPRRLRGLLQVCLADSGVSCRDERDQRWASSGVRGCRAGDKSCADSMRLGVPDIDLRFVVG</sequence>
<evidence type="ECO:0000313" key="3">
    <source>
        <dbReference type="Proteomes" id="UP001154282"/>
    </source>
</evidence>
<comment type="caution">
    <text evidence="2">The sequence shown here is derived from an EMBL/GenBank/DDBJ whole genome shotgun (WGS) entry which is preliminary data.</text>
</comment>
<evidence type="ECO:0000313" key="2">
    <source>
        <dbReference type="EMBL" id="CAI0545250.1"/>
    </source>
</evidence>
<dbReference type="EMBL" id="CAMGYJ010000009">
    <property type="protein sequence ID" value="CAI0545250.1"/>
    <property type="molecule type" value="Genomic_DNA"/>
</dbReference>
<evidence type="ECO:0000256" key="1">
    <source>
        <dbReference type="SAM" id="MobiDB-lite"/>
    </source>
</evidence>
<reference evidence="2" key="1">
    <citation type="submission" date="2022-08" db="EMBL/GenBank/DDBJ databases">
        <authorList>
            <person name="Gutierrez-Valencia J."/>
        </authorList>
    </citation>
    <scope>NUCLEOTIDE SEQUENCE</scope>
</reference>
<organism evidence="2 3">
    <name type="scientific">Linum tenue</name>
    <dbReference type="NCBI Taxonomy" id="586396"/>
    <lineage>
        <taxon>Eukaryota</taxon>
        <taxon>Viridiplantae</taxon>
        <taxon>Streptophyta</taxon>
        <taxon>Embryophyta</taxon>
        <taxon>Tracheophyta</taxon>
        <taxon>Spermatophyta</taxon>
        <taxon>Magnoliopsida</taxon>
        <taxon>eudicotyledons</taxon>
        <taxon>Gunneridae</taxon>
        <taxon>Pentapetalae</taxon>
        <taxon>rosids</taxon>
        <taxon>fabids</taxon>
        <taxon>Malpighiales</taxon>
        <taxon>Linaceae</taxon>
        <taxon>Linum</taxon>
    </lineage>
</organism>
<protein>
    <submittedName>
        <fullName evidence="2">Uncharacterized protein</fullName>
    </submittedName>
</protein>
<feature type="compositionally biased region" description="Basic and acidic residues" evidence="1">
    <location>
        <begin position="1"/>
        <end position="10"/>
    </location>
</feature>
<dbReference type="Proteomes" id="UP001154282">
    <property type="component" value="Unassembled WGS sequence"/>
</dbReference>
<feature type="region of interest" description="Disordered" evidence="1">
    <location>
        <begin position="1"/>
        <end position="51"/>
    </location>
</feature>
<accession>A0AAV0QJC9</accession>
<name>A0AAV0QJC9_9ROSI</name>
<dbReference type="AlphaFoldDB" id="A0AAV0QJC9"/>